<dbReference type="Proteomes" id="UP001181313">
    <property type="component" value="Unassembled WGS sequence"/>
</dbReference>
<gene>
    <name evidence="2" type="ORF">ROS62_15065</name>
</gene>
<comment type="caution">
    <text evidence="2">The sequence shown here is derived from an EMBL/GenBank/DDBJ whole genome shotgun (WGS) entry which is preliminary data.</text>
</comment>
<feature type="compositionally biased region" description="Low complexity" evidence="1">
    <location>
        <begin position="30"/>
        <end position="56"/>
    </location>
</feature>
<protein>
    <submittedName>
        <fullName evidence="2">Uncharacterized protein</fullName>
    </submittedName>
</protein>
<name>A0ABU3HZJ2_9ACTN</name>
<proteinExistence type="predicted"/>
<accession>A0ABU3HZJ2</accession>
<organism evidence="2 3">
    <name type="scientific">Streptomyces althioticus subsp. attaecolombicae</name>
    <dbReference type="NCBI Taxonomy" id="3075534"/>
    <lineage>
        <taxon>Bacteria</taxon>
        <taxon>Bacillati</taxon>
        <taxon>Actinomycetota</taxon>
        <taxon>Actinomycetes</taxon>
        <taxon>Kitasatosporales</taxon>
        <taxon>Streptomycetaceae</taxon>
        <taxon>Streptomyces</taxon>
        <taxon>Streptomyces althioticus group</taxon>
    </lineage>
</organism>
<reference evidence="2" key="1">
    <citation type="submission" date="2024-05" db="EMBL/GenBank/DDBJ databases">
        <title>30 novel species of actinomycetes from the DSMZ collection.</title>
        <authorList>
            <person name="Nouioui I."/>
        </authorList>
    </citation>
    <scope>NUCLEOTIDE SEQUENCE</scope>
    <source>
        <strain evidence="2">DSM 41972</strain>
    </source>
</reference>
<evidence type="ECO:0000313" key="3">
    <source>
        <dbReference type="Proteomes" id="UP001181313"/>
    </source>
</evidence>
<keyword evidence="3" id="KW-1185">Reference proteome</keyword>
<evidence type="ECO:0000256" key="1">
    <source>
        <dbReference type="SAM" id="MobiDB-lite"/>
    </source>
</evidence>
<dbReference type="RefSeq" id="WP_093548854.1">
    <property type="nucleotide sequence ID" value="NZ_JAVSGH010000015.1"/>
</dbReference>
<evidence type="ECO:0000313" key="2">
    <source>
        <dbReference type="EMBL" id="MDT3726127.1"/>
    </source>
</evidence>
<sequence>MLPRRRIDRRPYPPLPERIAGAPFPADLYGADARPAGAGRGTPTAGGSAAPGGPDARLPLALV</sequence>
<dbReference type="EMBL" id="JAVSGH010000015">
    <property type="protein sequence ID" value="MDT3726127.1"/>
    <property type="molecule type" value="Genomic_DNA"/>
</dbReference>
<feature type="region of interest" description="Disordered" evidence="1">
    <location>
        <begin position="1"/>
        <end position="63"/>
    </location>
</feature>